<dbReference type="Proteomes" id="UP000193926">
    <property type="component" value="Unassembled WGS sequence"/>
</dbReference>
<evidence type="ECO:0000256" key="1">
    <source>
        <dbReference type="ARBA" id="ARBA00004871"/>
    </source>
</evidence>
<evidence type="ECO:0000313" key="5">
    <source>
        <dbReference type="EMBL" id="OSQ52699.1"/>
    </source>
</evidence>
<feature type="domain" description="Shikimate dehydrogenase substrate binding N-terminal" evidence="4">
    <location>
        <begin position="5"/>
        <end position="92"/>
    </location>
</feature>
<dbReference type="GO" id="GO:0019632">
    <property type="term" value="P:shikimate metabolic process"/>
    <property type="evidence" value="ECO:0007669"/>
    <property type="project" value="TreeGrafter"/>
</dbReference>
<organism evidence="5 6">
    <name type="scientific">Marivita geojedonensis</name>
    <dbReference type="NCBI Taxonomy" id="1123756"/>
    <lineage>
        <taxon>Bacteria</taxon>
        <taxon>Pseudomonadati</taxon>
        <taxon>Pseudomonadota</taxon>
        <taxon>Alphaproteobacteria</taxon>
        <taxon>Rhodobacterales</taxon>
        <taxon>Roseobacteraceae</taxon>
        <taxon>Marivita</taxon>
    </lineage>
</organism>
<keyword evidence="6" id="KW-1185">Reference proteome</keyword>
<dbReference type="GO" id="GO:0050661">
    <property type="term" value="F:NADP binding"/>
    <property type="evidence" value="ECO:0007669"/>
    <property type="project" value="TreeGrafter"/>
</dbReference>
<dbReference type="GO" id="GO:0009073">
    <property type="term" value="P:aromatic amino acid family biosynthetic process"/>
    <property type="evidence" value="ECO:0007669"/>
    <property type="project" value="UniProtKB-KW"/>
</dbReference>
<accession>A0A1X4NPU9</accession>
<evidence type="ECO:0000313" key="6">
    <source>
        <dbReference type="Proteomes" id="UP000193926"/>
    </source>
</evidence>
<evidence type="ECO:0000256" key="3">
    <source>
        <dbReference type="ARBA" id="ARBA00023141"/>
    </source>
</evidence>
<dbReference type="InterPro" id="IPR046346">
    <property type="entry name" value="Aminoacid_DH-like_N_sf"/>
</dbReference>
<dbReference type="Gene3D" id="3.40.50.720">
    <property type="entry name" value="NAD(P)-binding Rossmann-like Domain"/>
    <property type="match status" value="1"/>
</dbReference>
<dbReference type="Pfam" id="PF08501">
    <property type="entry name" value="Shikimate_dh_N"/>
    <property type="match status" value="1"/>
</dbReference>
<dbReference type="GO" id="GO:0005829">
    <property type="term" value="C:cytosol"/>
    <property type="evidence" value="ECO:0007669"/>
    <property type="project" value="TreeGrafter"/>
</dbReference>
<proteinExistence type="predicted"/>
<evidence type="ECO:0000256" key="2">
    <source>
        <dbReference type="ARBA" id="ARBA00023002"/>
    </source>
</evidence>
<keyword evidence="3" id="KW-0057">Aromatic amino acid biosynthesis</keyword>
<dbReference type="NCBIfam" id="NF009201">
    <property type="entry name" value="PRK12549.1"/>
    <property type="match status" value="1"/>
</dbReference>
<comment type="pathway">
    <text evidence="1">Metabolic intermediate biosynthesis; chorismate biosynthesis; chorismate from D-erythrose 4-phosphate and phosphoenolpyruvate: step 4/7.</text>
</comment>
<dbReference type="InterPro" id="IPR022893">
    <property type="entry name" value="Shikimate_DH_fam"/>
</dbReference>
<keyword evidence="3" id="KW-0028">Amino-acid biosynthesis</keyword>
<dbReference type="SUPFAM" id="SSF51735">
    <property type="entry name" value="NAD(P)-binding Rossmann-fold domains"/>
    <property type="match status" value="1"/>
</dbReference>
<dbReference type="CDD" id="cd01065">
    <property type="entry name" value="NAD_bind_Shikimate_DH"/>
    <property type="match status" value="1"/>
</dbReference>
<dbReference type="PANTHER" id="PTHR21089:SF1">
    <property type="entry name" value="BIFUNCTIONAL 3-DEHYDROQUINATE DEHYDRATASE_SHIKIMATE DEHYDROGENASE, CHLOROPLASTIC"/>
    <property type="match status" value="1"/>
</dbReference>
<reference evidence="5 6" key="1">
    <citation type="submission" date="2014-03" db="EMBL/GenBank/DDBJ databases">
        <title>The draft genome sequence of Marivita geojedonensis KCTC 23882.</title>
        <authorList>
            <person name="Lai Q."/>
            <person name="Shao Z."/>
        </authorList>
    </citation>
    <scope>NUCLEOTIDE SEQUENCE [LARGE SCALE GENOMIC DNA]</scope>
    <source>
        <strain evidence="5 6">DPG-138</strain>
    </source>
</reference>
<dbReference type="InterPro" id="IPR013708">
    <property type="entry name" value="Shikimate_DH-bd_N"/>
</dbReference>
<dbReference type="InterPro" id="IPR036291">
    <property type="entry name" value="NAD(P)-bd_dom_sf"/>
</dbReference>
<gene>
    <name evidence="5" type="ORF">MGEO_04945</name>
</gene>
<evidence type="ECO:0000259" key="4">
    <source>
        <dbReference type="Pfam" id="PF08501"/>
    </source>
</evidence>
<dbReference type="RefSeq" id="WP_085635581.1">
    <property type="nucleotide sequence ID" value="NZ_JFKC01000002.1"/>
</dbReference>
<dbReference type="OrthoDB" id="9792692at2"/>
<dbReference type="Gene3D" id="3.40.50.10860">
    <property type="entry name" value="Leucine Dehydrogenase, chain A, domain 1"/>
    <property type="match status" value="1"/>
</dbReference>
<dbReference type="AlphaFoldDB" id="A0A1X4NPU9"/>
<dbReference type="GO" id="GO:0009423">
    <property type="term" value="P:chorismate biosynthetic process"/>
    <property type="evidence" value="ECO:0007669"/>
    <property type="project" value="TreeGrafter"/>
</dbReference>
<keyword evidence="2" id="KW-0560">Oxidoreductase</keyword>
<protein>
    <recommendedName>
        <fullName evidence="4">Shikimate dehydrogenase substrate binding N-terminal domain-containing protein</fullName>
    </recommendedName>
</protein>
<dbReference type="EMBL" id="JFKC01000002">
    <property type="protein sequence ID" value="OSQ52699.1"/>
    <property type="molecule type" value="Genomic_DNA"/>
</dbReference>
<dbReference type="STRING" id="1123756.MGEO_04945"/>
<dbReference type="PANTHER" id="PTHR21089">
    <property type="entry name" value="SHIKIMATE DEHYDROGENASE"/>
    <property type="match status" value="1"/>
</dbReference>
<dbReference type="SUPFAM" id="SSF53223">
    <property type="entry name" value="Aminoacid dehydrogenase-like, N-terminal domain"/>
    <property type="match status" value="1"/>
</dbReference>
<sequence>MKAALVGSGIGQSLTPGMHEAEGREIGLDYTYASFDTGHAPWKDMALSEILDYAESEGFAGLNITHPHKMSVVAHLDQLSGAADTLGTVNTVVFRGGKRIGHTTDYTGFAAALRAHKLFTDDAHVAQFGAGGAGSATALALVDAGARVSLFDRDEARAVSLAKQIKRARQDAKIDVGLVDLSQVDGAVNATPLGMDAYPGMAFDPADLNPRAWVADIVYFPLETPLTLAARARGHQVMNGGAMALYQAVAAFELITGAKPDAERMGASFDRLIAQRHLDTTHVS</sequence>
<comment type="caution">
    <text evidence="5">The sequence shown here is derived from an EMBL/GenBank/DDBJ whole genome shotgun (WGS) entry which is preliminary data.</text>
</comment>
<dbReference type="GO" id="GO:0004764">
    <property type="term" value="F:shikimate 3-dehydrogenase (NADP+) activity"/>
    <property type="evidence" value="ECO:0007669"/>
    <property type="project" value="InterPro"/>
</dbReference>
<name>A0A1X4NPU9_9RHOB</name>